<dbReference type="Proteomes" id="UP000297245">
    <property type="component" value="Unassembled WGS sequence"/>
</dbReference>
<dbReference type="EMBL" id="ML179646">
    <property type="protein sequence ID" value="THU83711.1"/>
    <property type="molecule type" value="Genomic_DNA"/>
</dbReference>
<protein>
    <recommendedName>
        <fullName evidence="3">AB hydrolase-1 domain-containing protein</fullName>
    </recommendedName>
</protein>
<accession>A0A4S8L5L0</accession>
<reference evidence="1 2" key="1">
    <citation type="journal article" date="2019" name="Nat. Ecol. Evol.">
        <title>Megaphylogeny resolves global patterns of mushroom evolution.</title>
        <authorList>
            <person name="Varga T."/>
            <person name="Krizsan K."/>
            <person name="Foldi C."/>
            <person name="Dima B."/>
            <person name="Sanchez-Garcia M."/>
            <person name="Sanchez-Ramirez S."/>
            <person name="Szollosi G.J."/>
            <person name="Szarkandi J.G."/>
            <person name="Papp V."/>
            <person name="Albert L."/>
            <person name="Andreopoulos W."/>
            <person name="Angelini C."/>
            <person name="Antonin V."/>
            <person name="Barry K.W."/>
            <person name="Bougher N.L."/>
            <person name="Buchanan P."/>
            <person name="Buyck B."/>
            <person name="Bense V."/>
            <person name="Catcheside P."/>
            <person name="Chovatia M."/>
            <person name="Cooper J."/>
            <person name="Damon W."/>
            <person name="Desjardin D."/>
            <person name="Finy P."/>
            <person name="Geml J."/>
            <person name="Haridas S."/>
            <person name="Hughes K."/>
            <person name="Justo A."/>
            <person name="Karasinski D."/>
            <person name="Kautmanova I."/>
            <person name="Kiss B."/>
            <person name="Kocsube S."/>
            <person name="Kotiranta H."/>
            <person name="LaButti K.M."/>
            <person name="Lechner B.E."/>
            <person name="Liimatainen K."/>
            <person name="Lipzen A."/>
            <person name="Lukacs Z."/>
            <person name="Mihaltcheva S."/>
            <person name="Morgado L.N."/>
            <person name="Niskanen T."/>
            <person name="Noordeloos M.E."/>
            <person name="Ohm R.A."/>
            <person name="Ortiz-Santana B."/>
            <person name="Ovrebo C."/>
            <person name="Racz N."/>
            <person name="Riley R."/>
            <person name="Savchenko A."/>
            <person name="Shiryaev A."/>
            <person name="Soop K."/>
            <person name="Spirin V."/>
            <person name="Szebenyi C."/>
            <person name="Tomsovsky M."/>
            <person name="Tulloss R.E."/>
            <person name="Uehling J."/>
            <person name="Grigoriev I.V."/>
            <person name="Vagvolgyi C."/>
            <person name="Papp T."/>
            <person name="Martin F.M."/>
            <person name="Miettinen O."/>
            <person name="Hibbett D.S."/>
            <person name="Nagy L.G."/>
        </authorList>
    </citation>
    <scope>NUCLEOTIDE SEQUENCE [LARGE SCALE GENOMIC DNA]</scope>
    <source>
        <strain evidence="1 2">CBS 962.96</strain>
    </source>
</reference>
<proteinExistence type="predicted"/>
<evidence type="ECO:0008006" key="3">
    <source>
        <dbReference type="Google" id="ProtNLM"/>
    </source>
</evidence>
<feature type="non-terminal residue" evidence="1">
    <location>
        <position position="259"/>
    </location>
</feature>
<keyword evidence="2" id="KW-1185">Reference proteome</keyword>
<dbReference type="Gene3D" id="3.40.50.1820">
    <property type="entry name" value="alpha/beta hydrolase"/>
    <property type="match status" value="1"/>
</dbReference>
<gene>
    <name evidence="1" type="ORF">K435DRAFT_423701</name>
</gene>
<dbReference type="InterPro" id="IPR029058">
    <property type="entry name" value="AB_hydrolase_fold"/>
</dbReference>
<sequence length="259" mass="28579">MKDIGLGFYHVPHCMIMTIHTQYPTGKSAIVDDRGTELFFVDSGAVPDSDNYTTVILVHGSGVTGKTLHHLLPYAPPSNIRLVIPNRRDYPGSTPYTDEELGVLKAGEESAMEKVAREIAGFCKWFIENQSLPRISSDRKNGGIVLMGWSMGNATTISLIGWPNAIAKETLDLLKGYVRRLIVWGESWSVSLTFPVVYPRFTDAPHLALGLLETQPLKGYNPLVDPTLEAPVDAVVTFCNWVTGYYDHPDLSLREASTA</sequence>
<evidence type="ECO:0000313" key="1">
    <source>
        <dbReference type="EMBL" id="THU83711.1"/>
    </source>
</evidence>
<dbReference type="AlphaFoldDB" id="A0A4S8L5L0"/>
<dbReference type="OrthoDB" id="5311491at2759"/>
<evidence type="ECO:0000313" key="2">
    <source>
        <dbReference type="Proteomes" id="UP000297245"/>
    </source>
</evidence>
<organism evidence="1 2">
    <name type="scientific">Dendrothele bispora (strain CBS 962.96)</name>
    <dbReference type="NCBI Taxonomy" id="1314807"/>
    <lineage>
        <taxon>Eukaryota</taxon>
        <taxon>Fungi</taxon>
        <taxon>Dikarya</taxon>
        <taxon>Basidiomycota</taxon>
        <taxon>Agaricomycotina</taxon>
        <taxon>Agaricomycetes</taxon>
        <taxon>Agaricomycetidae</taxon>
        <taxon>Agaricales</taxon>
        <taxon>Agaricales incertae sedis</taxon>
        <taxon>Dendrothele</taxon>
    </lineage>
</organism>
<name>A0A4S8L5L0_DENBC</name>
<dbReference type="SUPFAM" id="SSF53474">
    <property type="entry name" value="alpha/beta-Hydrolases"/>
    <property type="match status" value="1"/>
</dbReference>